<reference evidence="1 2" key="1">
    <citation type="submission" date="2015-09" db="EMBL/GenBank/DDBJ databases">
        <title>Draft Genome Sequence of Pseudoalteromonas lipolytica UCD-48B.</title>
        <authorList>
            <person name="Krusor M."/>
            <person name="Coil D.A."/>
            <person name="Lang J.M."/>
            <person name="Eisen J.A."/>
            <person name="Alexiev A."/>
        </authorList>
    </citation>
    <scope>NUCLEOTIDE SEQUENCE [LARGE SCALE GENOMIC DNA]</scope>
    <source>
        <strain evidence="1 2">UCD-48B</strain>
    </source>
</reference>
<evidence type="ECO:0000313" key="2">
    <source>
        <dbReference type="Proteomes" id="UP000050378"/>
    </source>
</evidence>
<dbReference type="Pfam" id="PF01963">
    <property type="entry name" value="TraB_PrgY_gumN"/>
    <property type="match status" value="1"/>
</dbReference>
<dbReference type="RefSeq" id="WP_054552797.1">
    <property type="nucleotide sequence ID" value="NZ_LJTC01000005.1"/>
</dbReference>
<dbReference type="PANTHER" id="PTHR40590:SF1">
    <property type="entry name" value="CYTOPLASMIC PROTEIN"/>
    <property type="match status" value="1"/>
</dbReference>
<name>A0A0N8HKH3_9GAMM</name>
<dbReference type="STRING" id="570156.AOG27_09570"/>
<gene>
    <name evidence="1" type="ORF">AOG27_09570</name>
</gene>
<dbReference type="PATRIC" id="fig|570156.3.peg.2985"/>
<dbReference type="OrthoDB" id="357294at2"/>
<accession>A0A0N8HKH3</accession>
<proteinExistence type="predicted"/>
<comment type="caution">
    <text evidence="1">The sequence shown here is derived from an EMBL/GenBank/DDBJ whole genome shotgun (WGS) entry which is preliminary data.</text>
</comment>
<dbReference type="PANTHER" id="PTHR40590">
    <property type="entry name" value="CYTOPLASMIC PROTEIN-RELATED"/>
    <property type="match status" value="1"/>
</dbReference>
<dbReference type="EMBL" id="LJTC01000005">
    <property type="protein sequence ID" value="KPM83880.1"/>
    <property type="molecule type" value="Genomic_DNA"/>
</dbReference>
<dbReference type="CDD" id="cd14789">
    <property type="entry name" value="Tiki"/>
    <property type="match status" value="1"/>
</dbReference>
<organism evidence="1 2">
    <name type="scientific">Pseudoalteromonas lipolytica</name>
    <dbReference type="NCBI Taxonomy" id="570156"/>
    <lineage>
        <taxon>Bacteria</taxon>
        <taxon>Pseudomonadati</taxon>
        <taxon>Pseudomonadota</taxon>
        <taxon>Gammaproteobacteria</taxon>
        <taxon>Alteromonadales</taxon>
        <taxon>Pseudoalteromonadaceae</taxon>
        <taxon>Pseudoalteromonas</taxon>
    </lineage>
</organism>
<dbReference type="InterPro" id="IPR002816">
    <property type="entry name" value="TraB/PrgY/GumN_fam"/>
</dbReference>
<evidence type="ECO:0000313" key="1">
    <source>
        <dbReference type="EMBL" id="KPM83880.1"/>
    </source>
</evidence>
<dbReference type="AlphaFoldDB" id="A0A0N8HKH3"/>
<protein>
    <submittedName>
        <fullName evidence="1">Conjugative transfer protein GumN</fullName>
    </submittedName>
</protein>
<sequence>MKTLTRHLLISSIAATGLLISGFGAAKSAVWKVSKGDEFIYVAGSIHVLPPKELPLPDEFNQAYKQADILVLETDVPAPSDSSAQLTMLKTLSYQAGETLSSKLSAKVKQQLEEQLAQYDMKLSELDSFRPFMLSVLIMSLELQKQQLMGEGVDSYFAKLAKRDKKEIAYLETVAFQLDLFKQIGSQDENAFIESLLTQISSYQALYIAMLDAWKNGDMQAIDELTLMPLQEHDPNTYQMLIKQRNLTWLGHIENYFTNSQKELLLVGTAHLAGEDSLLGLLKNKGYVIKQLNTGEK</sequence>
<dbReference type="Proteomes" id="UP000050378">
    <property type="component" value="Unassembled WGS sequence"/>
</dbReference>
<dbReference type="InterPro" id="IPR047111">
    <property type="entry name" value="YbaP-like"/>
</dbReference>